<protein>
    <submittedName>
        <fullName evidence="2">Uncharacterized protein</fullName>
    </submittedName>
</protein>
<evidence type="ECO:0000256" key="1">
    <source>
        <dbReference type="SAM" id="MobiDB-lite"/>
    </source>
</evidence>
<dbReference type="Proteomes" id="UP000242715">
    <property type="component" value="Unassembled WGS sequence"/>
</dbReference>
<dbReference type="InterPro" id="IPR022203">
    <property type="entry name" value="DUF3727"/>
</dbReference>
<dbReference type="AlphaFoldDB" id="A0A2Z6LNA0"/>
<keyword evidence="3" id="KW-1185">Reference proteome</keyword>
<dbReference type="EMBL" id="DF973199">
    <property type="protein sequence ID" value="GAU19562.1"/>
    <property type="molecule type" value="Genomic_DNA"/>
</dbReference>
<feature type="compositionally biased region" description="Low complexity" evidence="1">
    <location>
        <begin position="45"/>
        <end position="69"/>
    </location>
</feature>
<reference evidence="3" key="1">
    <citation type="journal article" date="2017" name="Front. Plant Sci.">
        <title>Climate Clever Clovers: New Paradigm to Reduce the Environmental Footprint of Ruminants by Breeding Low Methanogenic Forages Utilizing Haplotype Variation.</title>
        <authorList>
            <person name="Kaur P."/>
            <person name="Appels R."/>
            <person name="Bayer P.E."/>
            <person name="Keeble-Gagnere G."/>
            <person name="Wang J."/>
            <person name="Hirakawa H."/>
            <person name="Shirasawa K."/>
            <person name="Vercoe P."/>
            <person name="Stefanova K."/>
            <person name="Durmic Z."/>
            <person name="Nichols P."/>
            <person name="Revell C."/>
            <person name="Isobe S.N."/>
            <person name="Edwards D."/>
            <person name="Erskine W."/>
        </authorList>
    </citation>
    <scope>NUCLEOTIDE SEQUENCE [LARGE SCALE GENOMIC DNA]</scope>
    <source>
        <strain evidence="3">cv. Daliak</strain>
    </source>
</reference>
<feature type="region of interest" description="Disordered" evidence="1">
    <location>
        <begin position="45"/>
        <end position="114"/>
    </location>
</feature>
<dbReference type="PANTHER" id="PTHR36061:SF4">
    <property type="entry name" value="DUF3727 FAMILY PROTEIN"/>
    <property type="match status" value="1"/>
</dbReference>
<accession>A0A2Z6LNA0</accession>
<gene>
    <name evidence="2" type="ORF">TSUD_303750</name>
</gene>
<proteinExistence type="predicted"/>
<feature type="compositionally biased region" description="Pro residues" evidence="1">
    <location>
        <begin position="104"/>
        <end position="114"/>
    </location>
</feature>
<feature type="compositionally biased region" description="Low complexity" evidence="1">
    <location>
        <begin position="78"/>
        <end position="103"/>
    </location>
</feature>
<dbReference type="OrthoDB" id="1918611at2759"/>
<evidence type="ECO:0000313" key="3">
    <source>
        <dbReference type="Proteomes" id="UP000242715"/>
    </source>
</evidence>
<dbReference type="PANTHER" id="PTHR36061">
    <property type="match status" value="1"/>
</dbReference>
<evidence type="ECO:0000313" key="2">
    <source>
        <dbReference type="EMBL" id="GAU19562.1"/>
    </source>
</evidence>
<dbReference type="Pfam" id="PF12527">
    <property type="entry name" value="DUF3727"/>
    <property type="match status" value="1"/>
</dbReference>
<sequence length="371" mass="40867">MAALSQTLNVYRSTAILQFSFPNSKLKQPRFSIPSSRFQPIICSSSNVQPKKHSSSSSTKNKNKNLTNNDNKKKKKNNNNSKNNVEIAESNSNSISISKSSAPPHVPTPLPKPPAGFVVDDTGKLLSCSSTDQVATLVDPANNLPLECVIRRVFTSSRGDECMLLCPLDMPVQILQSTGDGWLEVSFSFIVVATLNLDIATQVTLVNALKQFEVSYEELESLLPAAAFAFAKLRMHLVYSGHLSDEDIAVSLFYSLHKPNHISLLHRLSRETGVLFKMKLLAYVKDGNDDGLATESLEITRFNHDGSHYMIYTPSDPLLFVAVKDQNGMLQIADDELLEDPAVISAIDEETEFNALVEEEEAHLDSLLAAE</sequence>
<name>A0A2Z6LNA0_TRISU</name>
<organism evidence="2 3">
    <name type="scientific">Trifolium subterraneum</name>
    <name type="common">Subterranean clover</name>
    <dbReference type="NCBI Taxonomy" id="3900"/>
    <lineage>
        <taxon>Eukaryota</taxon>
        <taxon>Viridiplantae</taxon>
        <taxon>Streptophyta</taxon>
        <taxon>Embryophyta</taxon>
        <taxon>Tracheophyta</taxon>
        <taxon>Spermatophyta</taxon>
        <taxon>Magnoliopsida</taxon>
        <taxon>eudicotyledons</taxon>
        <taxon>Gunneridae</taxon>
        <taxon>Pentapetalae</taxon>
        <taxon>rosids</taxon>
        <taxon>fabids</taxon>
        <taxon>Fabales</taxon>
        <taxon>Fabaceae</taxon>
        <taxon>Papilionoideae</taxon>
        <taxon>50 kb inversion clade</taxon>
        <taxon>NPAAA clade</taxon>
        <taxon>Hologalegina</taxon>
        <taxon>IRL clade</taxon>
        <taxon>Trifolieae</taxon>
        <taxon>Trifolium</taxon>
    </lineage>
</organism>